<dbReference type="AlphaFoldDB" id="A0A8J3J945"/>
<feature type="transmembrane region" description="Helical" evidence="1">
    <location>
        <begin position="134"/>
        <end position="154"/>
    </location>
</feature>
<keyword evidence="1" id="KW-0812">Transmembrane</keyword>
<keyword evidence="3" id="KW-1185">Reference proteome</keyword>
<accession>A0A8J3J945</accession>
<keyword evidence="1" id="KW-1133">Transmembrane helix</keyword>
<name>A0A8J3J945_9ACTN</name>
<protein>
    <submittedName>
        <fullName evidence="2">Uncharacterized protein</fullName>
    </submittedName>
</protein>
<evidence type="ECO:0000313" key="3">
    <source>
        <dbReference type="Proteomes" id="UP000612808"/>
    </source>
</evidence>
<comment type="caution">
    <text evidence="2">The sequence shown here is derived from an EMBL/GenBank/DDBJ whole genome shotgun (WGS) entry which is preliminary data.</text>
</comment>
<evidence type="ECO:0000256" key="1">
    <source>
        <dbReference type="SAM" id="Phobius"/>
    </source>
</evidence>
<dbReference type="Proteomes" id="UP000612808">
    <property type="component" value="Unassembled WGS sequence"/>
</dbReference>
<sequence>MAGARYAAGVYDRERRPGPRALTIGLLGVVLGIIAIAVHGPALSLRFHGTRVTATVTSCHGVTWHGKSGEQHRTECEGEWTLPGGTVDTGEIDGAADAIGAYAEGESSIEVHERLAVWATDTEALAVRDDPTGWLWGGGLLILVGAAVLAGSAWHRRTAY</sequence>
<keyword evidence="1" id="KW-0472">Membrane</keyword>
<reference evidence="2" key="1">
    <citation type="submission" date="2021-01" db="EMBL/GenBank/DDBJ databases">
        <title>Whole genome shotgun sequence of Actinocatenispora rupis NBRC 107355.</title>
        <authorList>
            <person name="Komaki H."/>
            <person name="Tamura T."/>
        </authorList>
    </citation>
    <scope>NUCLEOTIDE SEQUENCE</scope>
    <source>
        <strain evidence="2">NBRC 107355</strain>
    </source>
</reference>
<feature type="transmembrane region" description="Helical" evidence="1">
    <location>
        <begin position="21"/>
        <end position="42"/>
    </location>
</feature>
<organism evidence="2 3">
    <name type="scientific">Actinocatenispora rupis</name>
    <dbReference type="NCBI Taxonomy" id="519421"/>
    <lineage>
        <taxon>Bacteria</taxon>
        <taxon>Bacillati</taxon>
        <taxon>Actinomycetota</taxon>
        <taxon>Actinomycetes</taxon>
        <taxon>Micromonosporales</taxon>
        <taxon>Micromonosporaceae</taxon>
        <taxon>Actinocatenispora</taxon>
    </lineage>
</organism>
<evidence type="ECO:0000313" key="2">
    <source>
        <dbReference type="EMBL" id="GID14177.1"/>
    </source>
</evidence>
<gene>
    <name evidence="2" type="ORF">Aru02nite_50660</name>
</gene>
<dbReference type="EMBL" id="BOMB01000029">
    <property type="protein sequence ID" value="GID14177.1"/>
    <property type="molecule type" value="Genomic_DNA"/>
</dbReference>
<proteinExistence type="predicted"/>